<dbReference type="Pfam" id="PF13561">
    <property type="entry name" value="adh_short_C2"/>
    <property type="match status" value="1"/>
</dbReference>
<evidence type="ECO:0000313" key="6">
    <source>
        <dbReference type="Proteomes" id="UP000216207"/>
    </source>
</evidence>
<dbReference type="SUPFAM" id="SSF51735">
    <property type="entry name" value="NAD(P)-binding Rossmann-fold domains"/>
    <property type="match status" value="1"/>
</dbReference>
<dbReference type="PANTHER" id="PTHR24321:SF8">
    <property type="entry name" value="ESTRADIOL 17-BETA-DEHYDROGENASE 8-RELATED"/>
    <property type="match status" value="1"/>
</dbReference>
<dbReference type="PANTHER" id="PTHR24321">
    <property type="entry name" value="DEHYDROGENASES, SHORT CHAIN"/>
    <property type="match status" value="1"/>
</dbReference>
<dbReference type="CDD" id="cd05233">
    <property type="entry name" value="SDR_c"/>
    <property type="match status" value="1"/>
</dbReference>
<protein>
    <submittedName>
        <fullName evidence="5">Oxidoreductase</fullName>
    </submittedName>
</protein>
<keyword evidence="3" id="KW-0520">NAD</keyword>
<accession>A0A268P2F2</accession>
<dbReference type="GO" id="GO:0016491">
    <property type="term" value="F:oxidoreductase activity"/>
    <property type="evidence" value="ECO:0007669"/>
    <property type="project" value="UniProtKB-KW"/>
</dbReference>
<dbReference type="InterPro" id="IPR057326">
    <property type="entry name" value="KR_dom"/>
</dbReference>
<evidence type="ECO:0000313" key="5">
    <source>
        <dbReference type="EMBL" id="PAE89923.1"/>
    </source>
</evidence>
<dbReference type="PRINTS" id="PR00080">
    <property type="entry name" value="SDRFAMILY"/>
</dbReference>
<evidence type="ECO:0000256" key="1">
    <source>
        <dbReference type="ARBA" id="ARBA00006484"/>
    </source>
</evidence>
<comment type="caution">
    <text evidence="5">The sequence shown here is derived from an EMBL/GenBank/DDBJ whole genome shotgun (WGS) entry which is preliminary data.</text>
</comment>
<organism evidence="5 6">
    <name type="scientific">Shouchella clausii</name>
    <name type="common">Alkalihalobacillus clausii</name>
    <dbReference type="NCBI Taxonomy" id="79880"/>
    <lineage>
        <taxon>Bacteria</taxon>
        <taxon>Bacillati</taxon>
        <taxon>Bacillota</taxon>
        <taxon>Bacilli</taxon>
        <taxon>Bacillales</taxon>
        <taxon>Bacillaceae</taxon>
        <taxon>Shouchella</taxon>
    </lineage>
</organism>
<dbReference type="RefSeq" id="WP_095295021.1">
    <property type="nucleotide sequence ID" value="NZ_JAIEWK010000002.1"/>
</dbReference>
<dbReference type="AlphaFoldDB" id="A0A268P2F2"/>
<dbReference type="PROSITE" id="PS00061">
    <property type="entry name" value="ADH_SHORT"/>
    <property type="match status" value="1"/>
</dbReference>
<dbReference type="SMART" id="SM00822">
    <property type="entry name" value="PKS_KR"/>
    <property type="match status" value="1"/>
</dbReference>
<dbReference type="PRINTS" id="PR00081">
    <property type="entry name" value="GDHRDH"/>
</dbReference>
<name>A0A268P2F2_SHOCL</name>
<dbReference type="Proteomes" id="UP000216207">
    <property type="component" value="Unassembled WGS sequence"/>
</dbReference>
<dbReference type="GO" id="GO:0008206">
    <property type="term" value="P:bile acid metabolic process"/>
    <property type="evidence" value="ECO:0007669"/>
    <property type="project" value="UniProtKB-ARBA"/>
</dbReference>
<evidence type="ECO:0000259" key="4">
    <source>
        <dbReference type="SMART" id="SM00822"/>
    </source>
</evidence>
<gene>
    <name evidence="5" type="ORF">CHH72_06645</name>
</gene>
<evidence type="ECO:0000256" key="3">
    <source>
        <dbReference type="ARBA" id="ARBA00023027"/>
    </source>
</evidence>
<sequence length="242" mass="26281">MEEKRVVVTGGASGIGKAIALAFAQKGALVFILDKEEALFQKWSENAKNIVFIQTDVKEERDIKAAFATIASQSGPVDILINNAGVSTFTPLFELSVEEWDNVLNTNLRSVFLASKEAALHMQPTGKPASIINISSTRARMSEPNSEAYAASKGGVEALTHALALSLAEKNIAVNAIAPGWIHTTNDALREIDHEQHPSKRVGTPEDIANACLFLADERNRFINGETIVIDGGMTRKMMYEQ</sequence>
<proteinExistence type="inferred from homology"/>
<reference evidence="5 6" key="1">
    <citation type="submission" date="2017-07" db="EMBL/GenBank/DDBJ databases">
        <title>Isolation and whole genome analysis of endospore-forming bacteria from heroin.</title>
        <authorList>
            <person name="Kalinowski J."/>
            <person name="Ahrens B."/>
            <person name="Al-Dilaimi A."/>
            <person name="Winkler A."/>
            <person name="Wibberg D."/>
            <person name="Schleenbecker U."/>
            <person name="Ruckert C."/>
            <person name="Wolfel R."/>
            <person name="Grass G."/>
        </authorList>
    </citation>
    <scope>NUCLEOTIDE SEQUENCE [LARGE SCALE GENOMIC DNA]</scope>
    <source>
        <strain evidence="5 6">7539</strain>
    </source>
</reference>
<dbReference type="FunFam" id="3.40.50.720:FF:000084">
    <property type="entry name" value="Short-chain dehydrogenase reductase"/>
    <property type="match status" value="1"/>
</dbReference>
<dbReference type="InterPro" id="IPR002347">
    <property type="entry name" value="SDR_fam"/>
</dbReference>
<dbReference type="EMBL" id="NPCC01000006">
    <property type="protein sequence ID" value="PAE89923.1"/>
    <property type="molecule type" value="Genomic_DNA"/>
</dbReference>
<feature type="domain" description="Ketoreductase" evidence="4">
    <location>
        <begin position="4"/>
        <end position="184"/>
    </location>
</feature>
<evidence type="ECO:0000256" key="2">
    <source>
        <dbReference type="ARBA" id="ARBA00023002"/>
    </source>
</evidence>
<keyword evidence="2" id="KW-0560">Oxidoreductase</keyword>
<comment type="similarity">
    <text evidence="1">Belongs to the short-chain dehydrogenases/reductases (SDR) family.</text>
</comment>
<dbReference type="Gene3D" id="3.40.50.720">
    <property type="entry name" value="NAD(P)-binding Rossmann-like Domain"/>
    <property type="match status" value="1"/>
</dbReference>
<dbReference type="InterPro" id="IPR020904">
    <property type="entry name" value="Sc_DH/Rdtase_CS"/>
</dbReference>
<dbReference type="InterPro" id="IPR036291">
    <property type="entry name" value="NAD(P)-bd_dom_sf"/>
</dbReference>